<sequence>MAHNGNPWYWTQEQRDLAAECAWLNDELIKKDADLMALNDHFESKINAQKYGYESKIRELNQKICDLKSSEQQNLSNLGHKCAELTDELLKKDSELEALKTESKDQSARILRESQQKLKWLYKKMASKNTAKTHEIAKLQEKVAEVGRNYDSLMSDSSSQISKLKEENEILRASGKVGDTGQLKTDMDTYRSRLENCLEALQKTSMNAVVAERDRFKADLTKANAVFEEKRAKFYIKLKVQEDKCKEHVMEIDQLKLDLAQSQDQKAELENEKKTYALAYIKLFGKHKKLQKEANRLRNRDNQHWKEEFMSSNDEQGSSKVKHEKDNCGPTPPKMKKENKPK</sequence>
<keyword evidence="1" id="KW-0175">Coiled coil</keyword>
<comment type="caution">
    <text evidence="3">The sequence shown here is derived from an EMBL/GenBank/DDBJ whole genome shotgun (WGS) entry which is preliminary data.</text>
</comment>
<evidence type="ECO:0000313" key="3">
    <source>
        <dbReference type="EMBL" id="KAI1704027.1"/>
    </source>
</evidence>
<dbReference type="Proteomes" id="UP001201812">
    <property type="component" value="Unassembled WGS sequence"/>
</dbReference>
<accession>A0AAD4MWW4</accession>
<reference evidence="3" key="1">
    <citation type="submission" date="2022-01" db="EMBL/GenBank/DDBJ databases">
        <title>Genome Sequence Resource for Two Populations of Ditylenchus destructor, the Migratory Endoparasitic Phytonematode.</title>
        <authorList>
            <person name="Zhang H."/>
            <person name="Lin R."/>
            <person name="Xie B."/>
        </authorList>
    </citation>
    <scope>NUCLEOTIDE SEQUENCE</scope>
    <source>
        <strain evidence="3">BazhouSP</strain>
    </source>
</reference>
<feature type="compositionally biased region" description="Basic and acidic residues" evidence="2">
    <location>
        <begin position="292"/>
        <end position="309"/>
    </location>
</feature>
<organism evidence="3 4">
    <name type="scientific">Ditylenchus destructor</name>
    <dbReference type="NCBI Taxonomy" id="166010"/>
    <lineage>
        <taxon>Eukaryota</taxon>
        <taxon>Metazoa</taxon>
        <taxon>Ecdysozoa</taxon>
        <taxon>Nematoda</taxon>
        <taxon>Chromadorea</taxon>
        <taxon>Rhabditida</taxon>
        <taxon>Tylenchina</taxon>
        <taxon>Tylenchomorpha</taxon>
        <taxon>Sphaerularioidea</taxon>
        <taxon>Anguinidae</taxon>
        <taxon>Anguininae</taxon>
        <taxon>Ditylenchus</taxon>
    </lineage>
</organism>
<gene>
    <name evidence="3" type="ORF">DdX_14528</name>
</gene>
<name>A0AAD4MWW4_9BILA</name>
<feature type="region of interest" description="Disordered" evidence="2">
    <location>
        <begin position="292"/>
        <end position="342"/>
    </location>
</feature>
<proteinExistence type="predicted"/>
<evidence type="ECO:0000256" key="1">
    <source>
        <dbReference type="SAM" id="Coils"/>
    </source>
</evidence>
<protein>
    <submittedName>
        <fullName evidence="3">Uncharacterized protein</fullName>
    </submittedName>
</protein>
<evidence type="ECO:0000313" key="4">
    <source>
        <dbReference type="Proteomes" id="UP001201812"/>
    </source>
</evidence>
<dbReference type="EMBL" id="JAKKPZ010000073">
    <property type="protein sequence ID" value="KAI1704027.1"/>
    <property type="molecule type" value="Genomic_DNA"/>
</dbReference>
<feature type="coiled-coil region" evidence="1">
    <location>
        <begin position="136"/>
        <end position="174"/>
    </location>
</feature>
<keyword evidence="4" id="KW-1185">Reference proteome</keyword>
<feature type="compositionally biased region" description="Polar residues" evidence="2">
    <location>
        <begin position="310"/>
        <end position="319"/>
    </location>
</feature>
<dbReference type="AlphaFoldDB" id="A0AAD4MWW4"/>
<evidence type="ECO:0000256" key="2">
    <source>
        <dbReference type="SAM" id="MobiDB-lite"/>
    </source>
</evidence>